<evidence type="ECO:0000313" key="8">
    <source>
        <dbReference type="EMBL" id="CAA9891030.1"/>
    </source>
</evidence>
<keyword evidence="9" id="KW-1185">Reference proteome</keyword>
<evidence type="ECO:0000256" key="5">
    <source>
        <dbReference type="ARBA" id="ARBA00022840"/>
    </source>
</evidence>
<dbReference type="InterPro" id="IPR018484">
    <property type="entry name" value="FGGY_N"/>
</dbReference>
<dbReference type="GO" id="GO:0006071">
    <property type="term" value="P:glycerol metabolic process"/>
    <property type="evidence" value="ECO:0007669"/>
    <property type="project" value="TreeGrafter"/>
</dbReference>
<keyword evidence="5" id="KW-0067">ATP-binding</keyword>
<dbReference type="EMBL" id="CADCXN010000061">
    <property type="protein sequence ID" value="CAA9891030.1"/>
    <property type="molecule type" value="Genomic_DNA"/>
</dbReference>
<dbReference type="InterPro" id="IPR000577">
    <property type="entry name" value="Carb_kinase_FGGY"/>
</dbReference>
<sequence>MANSLTQTIALDLGSTSIKAGLLNNHGEFNTVLSLPAPVISGENGRYESDGLAYLKTASQLLEICLADAGSHARLGLCCQRSSFLIWEKAGGLPVTSLISWQDSRGEASCEALKAKESTIIELTGLRLAPYYFAPKVRQLLQQYPEWRIGLEQGSLLIGTLDTFLIWRWSGGKYYQTDVSMAARTLLMDIHSGDWSQRLCGLFAIPSPILPKIKPSCGLLLPLNNNCLLNASVADQSAALIAAIKPESAAALVNLGTGGFVIRYIPDQDKIPTEGYLKTLIYQDIALTSHLAIEGTLNSIAAALAPYPFRQCRLEDLAKIEQLFCIPEPDGMGAPYFHKHAGIVFSSSVEHLNPHEIACLLLEGIIFRVTKILEDFHQLYGIERVYLSGGLSELSTLQQGIAIASCSSFEVRHLLQKDASLQGAAILAAVLPPACRSKSVKVQATPHTKAIRNKYERWKLWFEAYLGS</sequence>
<dbReference type="AlphaFoldDB" id="A0A8S0X8D8"/>
<feature type="domain" description="Carbohydrate kinase FGGY N-terminal" evidence="6">
    <location>
        <begin position="9"/>
        <end position="216"/>
    </location>
</feature>
<dbReference type="SUPFAM" id="SSF53067">
    <property type="entry name" value="Actin-like ATPase domain"/>
    <property type="match status" value="2"/>
</dbReference>
<dbReference type="PANTHER" id="PTHR10196">
    <property type="entry name" value="SUGAR KINASE"/>
    <property type="match status" value="1"/>
</dbReference>
<dbReference type="Gene3D" id="3.30.420.40">
    <property type="match status" value="2"/>
</dbReference>
<reference evidence="8 9" key="1">
    <citation type="submission" date="2020-02" db="EMBL/GenBank/DDBJ databases">
        <authorList>
            <person name="Hogendoorn C."/>
        </authorList>
    </citation>
    <scope>NUCLEOTIDE SEQUENCE [LARGE SCALE GENOMIC DNA]</scope>
    <source>
        <strain evidence="8">METHB21</strain>
    </source>
</reference>
<dbReference type="InterPro" id="IPR018485">
    <property type="entry name" value="FGGY_C"/>
</dbReference>
<comment type="caution">
    <text evidence="8">The sequence shown here is derived from an EMBL/GenBank/DDBJ whole genome shotgun (WGS) entry which is preliminary data.</text>
</comment>
<keyword evidence="4 8" id="KW-0418">Kinase</keyword>
<name>A0A8S0X8D8_9GAMM</name>
<evidence type="ECO:0000256" key="1">
    <source>
        <dbReference type="ARBA" id="ARBA00009156"/>
    </source>
</evidence>
<evidence type="ECO:0000256" key="3">
    <source>
        <dbReference type="ARBA" id="ARBA00022741"/>
    </source>
</evidence>
<keyword evidence="3" id="KW-0547">Nucleotide-binding</keyword>
<dbReference type="GO" id="GO:0005524">
    <property type="term" value="F:ATP binding"/>
    <property type="evidence" value="ECO:0007669"/>
    <property type="project" value="UniProtKB-KW"/>
</dbReference>
<evidence type="ECO:0000256" key="2">
    <source>
        <dbReference type="ARBA" id="ARBA00022679"/>
    </source>
</evidence>
<protein>
    <submittedName>
        <fullName evidence="8">Carbohydrate kinase</fullName>
    </submittedName>
</protein>
<dbReference type="PANTHER" id="PTHR10196:SF69">
    <property type="entry name" value="GLYCEROL KINASE"/>
    <property type="match status" value="1"/>
</dbReference>
<evidence type="ECO:0000256" key="4">
    <source>
        <dbReference type="ARBA" id="ARBA00022777"/>
    </source>
</evidence>
<organism evidence="8 9">
    <name type="scientific">Candidatus Methylobacter favarea</name>
    <dbReference type="NCBI Taxonomy" id="2707345"/>
    <lineage>
        <taxon>Bacteria</taxon>
        <taxon>Pseudomonadati</taxon>
        <taxon>Pseudomonadota</taxon>
        <taxon>Gammaproteobacteria</taxon>
        <taxon>Methylococcales</taxon>
        <taxon>Methylococcaceae</taxon>
        <taxon>Methylobacter</taxon>
    </lineage>
</organism>
<dbReference type="Pfam" id="PF02782">
    <property type="entry name" value="FGGY_C"/>
    <property type="match status" value="1"/>
</dbReference>
<dbReference type="Pfam" id="PF00370">
    <property type="entry name" value="FGGY_N"/>
    <property type="match status" value="1"/>
</dbReference>
<dbReference type="Proteomes" id="UP000494216">
    <property type="component" value="Unassembled WGS sequence"/>
</dbReference>
<evidence type="ECO:0000259" key="7">
    <source>
        <dbReference type="Pfam" id="PF02782"/>
    </source>
</evidence>
<evidence type="ECO:0000313" key="9">
    <source>
        <dbReference type="Proteomes" id="UP000494216"/>
    </source>
</evidence>
<keyword evidence="2" id="KW-0808">Transferase</keyword>
<feature type="domain" description="Carbohydrate kinase FGGY C-terminal" evidence="7">
    <location>
        <begin position="255"/>
        <end position="430"/>
    </location>
</feature>
<proteinExistence type="inferred from homology"/>
<dbReference type="RefSeq" id="WP_174625929.1">
    <property type="nucleotide sequence ID" value="NZ_CADCXN010000061.1"/>
</dbReference>
<gene>
    <name evidence="8" type="ORF">METHB2_320017</name>
</gene>
<dbReference type="InterPro" id="IPR043129">
    <property type="entry name" value="ATPase_NBD"/>
</dbReference>
<dbReference type="PIRSF" id="PIRSF000538">
    <property type="entry name" value="GlpK"/>
    <property type="match status" value="1"/>
</dbReference>
<accession>A0A8S0X8D8</accession>
<dbReference type="GO" id="GO:0004370">
    <property type="term" value="F:glycerol kinase activity"/>
    <property type="evidence" value="ECO:0007669"/>
    <property type="project" value="TreeGrafter"/>
</dbReference>
<dbReference type="GO" id="GO:0005829">
    <property type="term" value="C:cytosol"/>
    <property type="evidence" value="ECO:0007669"/>
    <property type="project" value="TreeGrafter"/>
</dbReference>
<comment type="similarity">
    <text evidence="1">Belongs to the FGGY kinase family.</text>
</comment>
<evidence type="ECO:0000259" key="6">
    <source>
        <dbReference type="Pfam" id="PF00370"/>
    </source>
</evidence>